<keyword evidence="2" id="KW-1185">Reference proteome</keyword>
<dbReference type="EMBL" id="AYYO01000056">
    <property type="protein sequence ID" value="KRM54373.1"/>
    <property type="molecule type" value="Genomic_DNA"/>
</dbReference>
<dbReference type="AlphaFoldDB" id="A0A0R1ZIW4"/>
<comment type="caution">
    <text evidence="1">The sequence shown here is derived from an EMBL/GenBank/DDBJ whole genome shotgun (WGS) entry which is preliminary data.</text>
</comment>
<dbReference type="Proteomes" id="UP000051679">
    <property type="component" value="Unassembled WGS sequence"/>
</dbReference>
<evidence type="ECO:0000313" key="2">
    <source>
        <dbReference type="Proteomes" id="UP000051679"/>
    </source>
</evidence>
<sequence length="94" mass="10775">MNLSFRKTSRHTLIELEAQQMIDDVLTVFFNPKSEGMTTNFALSRFYGGFSRLLGLQNLQLAPETRQCWRRLFTFMNGPILKDFRGMGVPVGLA</sequence>
<reference evidence="1 2" key="1">
    <citation type="journal article" date="2015" name="Genome Announc.">
        <title>Expanding the biotechnology potential of lactobacilli through comparative genomics of 213 strains and associated genera.</title>
        <authorList>
            <person name="Sun Z."/>
            <person name="Harris H.M."/>
            <person name="McCann A."/>
            <person name="Guo C."/>
            <person name="Argimon S."/>
            <person name="Zhang W."/>
            <person name="Yang X."/>
            <person name="Jeffery I.B."/>
            <person name="Cooney J.C."/>
            <person name="Kagawa T.F."/>
            <person name="Liu W."/>
            <person name="Song Y."/>
            <person name="Salvetti E."/>
            <person name="Wrobel A."/>
            <person name="Rasinkangas P."/>
            <person name="Parkhill J."/>
            <person name="Rea M.C."/>
            <person name="O'Sullivan O."/>
            <person name="Ritari J."/>
            <person name="Douillard F.P."/>
            <person name="Paul Ross R."/>
            <person name="Yang R."/>
            <person name="Briner A.E."/>
            <person name="Felis G.E."/>
            <person name="de Vos W.M."/>
            <person name="Barrangou R."/>
            <person name="Klaenhammer T.R."/>
            <person name="Caufield P.W."/>
            <person name="Cui Y."/>
            <person name="Zhang H."/>
            <person name="O'Toole P.W."/>
        </authorList>
    </citation>
    <scope>NUCLEOTIDE SEQUENCE [LARGE SCALE GENOMIC DNA]</scope>
    <source>
        <strain evidence="1 2">DSM 20505</strain>
    </source>
</reference>
<evidence type="ECO:0000313" key="1">
    <source>
        <dbReference type="EMBL" id="KRM54373.1"/>
    </source>
</evidence>
<gene>
    <name evidence="1" type="ORF">FC18_GL000594</name>
</gene>
<proteinExistence type="predicted"/>
<name>A0A0R1ZIW4_9LACO</name>
<organism evidence="1 2">
    <name type="scientific">Lacticaseibacillus sharpeae JCM 1186 = DSM 20505</name>
    <dbReference type="NCBI Taxonomy" id="1291052"/>
    <lineage>
        <taxon>Bacteria</taxon>
        <taxon>Bacillati</taxon>
        <taxon>Bacillota</taxon>
        <taxon>Bacilli</taxon>
        <taxon>Lactobacillales</taxon>
        <taxon>Lactobacillaceae</taxon>
        <taxon>Lacticaseibacillus</taxon>
    </lineage>
</organism>
<accession>A0A0R1ZIW4</accession>
<protein>
    <submittedName>
        <fullName evidence="1">Uncharacterized protein</fullName>
    </submittedName>
</protein>
<dbReference type="PATRIC" id="fig|1291052.5.peg.605"/>